<accession>A0AAD9IXH0</accession>
<keyword evidence="1" id="KW-0472">Membrane</keyword>
<feature type="transmembrane region" description="Helical" evidence="1">
    <location>
        <begin position="148"/>
        <end position="175"/>
    </location>
</feature>
<name>A0AAD9IXH0_9ANNE</name>
<evidence type="ECO:0000313" key="2">
    <source>
        <dbReference type="EMBL" id="KAK2142095.1"/>
    </source>
</evidence>
<keyword evidence="1" id="KW-1133">Transmembrane helix</keyword>
<keyword evidence="1" id="KW-0812">Transmembrane</keyword>
<gene>
    <name evidence="2" type="ORF">LSH36_997g02077</name>
</gene>
<sequence length="250" mass="28335">MSWKTSDIYQKKTISGYYFCKAENTVGEMITRTITLDIQLKAVFIHDPEITLLENTAEIHILISGPLTHILEQNCVKDTDICDTANITVPSDNKHILASQHSEISDFTVEVTLADAKASEFKFCFWMYDGDDLLYEEPNTKIVKADRALGVAVIIGITAALVLTVGGCAVFVTLWSRGIFPKVNTDQKFTDLLKPVIDENTSLRRDVTAMFEDVDRLRQKVILQQVMIDYLRNNVKSNRDGWIRIHCEKT</sequence>
<keyword evidence="3" id="KW-1185">Reference proteome</keyword>
<evidence type="ECO:0000256" key="1">
    <source>
        <dbReference type="SAM" id="Phobius"/>
    </source>
</evidence>
<organism evidence="2 3">
    <name type="scientific">Paralvinella palmiformis</name>
    <dbReference type="NCBI Taxonomy" id="53620"/>
    <lineage>
        <taxon>Eukaryota</taxon>
        <taxon>Metazoa</taxon>
        <taxon>Spiralia</taxon>
        <taxon>Lophotrochozoa</taxon>
        <taxon>Annelida</taxon>
        <taxon>Polychaeta</taxon>
        <taxon>Sedentaria</taxon>
        <taxon>Canalipalpata</taxon>
        <taxon>Terebellida</taxon>
        <taxon>Terebelliformia</taxon>
        <taxon>Alvinellidae</taxon>
        <taxon>Paralvinella</taxon>
    </lineage>
</organism>
<proteinExistence type="predicted"/>
<evidence type="ECO:0000313" key="3">
    <source>
        <dbReference type="Proteomes" id="UP001208570"/>
    </source>
</evidence>
<dbReference type="EMBL" id="JAODUP010000997">
    <property type="protein sequence ID" value="KAK2142095.1"/>
    <property type="molecule type" value="Genomic_DNA"/>
</dbReference>
<comment type="caution">
    <text evidence="2">The sequence shown here is derived from an EMBL/GenBank/DDBJ whole genome shotgun (WGS) entry which is preliminary data.</text>
</comment>
<protein>
    <submittedName>
        <fullName evidence="2">Uncharacterized protein</fullName>
    </submittedName>
</protein>
<dbReference type="Proteomes" id="UP001208570">
    <property type="component" value="Unassembled WGS sequence"/>
</dbReference>
<dbReference type="AlphaFoldDB" id="A0AAD9IXH0"/>
<reference evidence="2" key="1">
    <citation type="journal article" date="2023" name="Mol. Biol. Evol.">
        <title>Third-Generation Sequencing Reveals the Adaptive Role of the Epigenome in Three Deep-Sea Polychaetes.</title>
        <authorList>
            <person name="Perez M."/>
            <person name="Aroh O."/>
            <person name="Sun Y."/>
            <person name="Lan Y."/>
            <person name="Juniper S.K."/>
            <person name="Young C.R."/>
            <person name="Angers B."/>
            <person name="Qian P.Y."/>
        </authorList>
    </citation>
    <scope>NUCLEOTIDE SEQUENCE</scope>
    <source>
        <strain evidence="2">P08H-3</strain>
    </source>
</reference>